<comment type="caution">
    <text evidence="1">The sequence shown here is derived from an EMBL/GenBank/DDBJ whole genome shotgun (WGS) entry which is preliminary data.</text>
</comment>
<proteinExistence type="predicted"/>
<reference evidence="1 2" key="1">
    <citation type="submission" date="2024-09" db="EMBL/GenBank/DDBJ databases">
        <authorList>
            <person name="Sun Q."/>
            <person name="Mori K."/>
        </authorList>
    </citation>
    <scope>NUCLEOTIDE SEQUENCE [LARGE SCALE GENOMIC DNA]</scope>
    <source>
        <strain evidence="1 2">NCAIM B.01794</strain>
    </source>
</reference>
<dbReference type="RefSeq" id="WP_376946112.1">
    <property type="nucleotide sequence ID" value="NZ_CP171449.1"/>
</dbReference>
<evidence type="ECO:0000313" key="2">
    <source>
        <dbReference type="Proteomes" id="UP001589891"/>
    </source>
</evidence>
<evidence type="ECO:0008006" key="3">
    <source>
        <dbReference type="Google" id="ProtNLM"/>
    </source>
</evidence>
<dbReference type="EMBL" id="JBHLSS010000074">
    <property type="protein sequence ID" value="MFC0710258.1"/>
    <property type="molecule type" value="Genomic_DNA"/>
</dbReference>
<name>A0ABV6SL41_AZOPA</name>
<evidence type="ECO:0000313" key="1">
    <source>
        <dbReference type="EMBL" id="MFC0710258.1"/>
    </source>
</evidence>
<organism evidence="1 2">
    <name type="scientific">Azorhizophilus paspali</name>
    <name type="common">Azotobacter paspali</name>
    <dbReference type="NCBI Taxonomy" id="69963"/>
    <lineage>
        <taxon>Bacteria</taxon>
        <taxon>Pseudomonadati</taxon>
        <taxon>Pseudomonadota</taxon>
        <taxon>Gammaproteobacteria</taxon>
        <taxon>Pseudomonadales</taxon>
        <taxon>Pseudomonadaceae</taxon>
        <taxon>Azorhizophilus</taxon>
    </lineage>
</organism>
<dbReference type="SUPFAM" id="SSF53850">
    <property type="entry name" value="Periplasmic binding protein-like II"/>
    <property type="match status" value="1"/>
</dbReference>
<accession>A0ABV6SL41</accession>
<sequence length="53" mass="5808">MGAINVLGAPRPSEYASDLHGERLLSEDLVLLARRDHPLLRRDIAPSDLGRAC</sequence>
<keyword evidence="2" id="KW-1185">Reference proteome</keyword>
<gene>
    <name evidence="1" type="ORF">ACFFGX_12070</name>
</gene>
<dbReference type="Proteomes" id="UP001589891">
    <property type="component" value="Unassembled WGS sequence"/>
</dbReference>
<protein>
    <recommendedName>
        <fullName evidence="3">LysR substrate-binding domain-containing protein</fullName>
    </recommendedName>
</protein>